<dbReference type="EMBL" id="WLZX01000001">
    <property type="protein sequence ID" value="MTD26308.1"/>
    <property type="molecule type" value="Genomic_DNA"/>
</dbReference>
<reference evidence="1 4" key="1">
    <citation type="submission" date="2019-11" db="EMBL/GenBank/DDBJ databases">
        <title>Erwinia sp. nov., isolated from feces of birds in Tibet plateau of China.</title>
        <authorList>
            <person name="Ge Y."/>
        </authorList>
    </citation>
    <scope>NUCLEOTIDE SEQUENCE [LARGE SCALE GENOMIC DNA]</scope>
    <source>
        <strain evidence="1 4">J316</strain>
    </source>
</reference>
<dbReference type="RefSeq" id="WP_154751564.1">
    <property type="nucleotide sequence ID" value="NZ_CP046509.1"/>
</dbReference>
<dbReference type="Gene3D" id="3.10.20.860">
    <property type="match status" value="1"/>
</dbReference>
<evidence type="ECO:0008006" key="5">
    <source>
        <dbReference type="Google" id="ProtNLM"/>
    </source>
</evidence>
<accession>A0A6L6GL06</accession>
<protein>
    <recommendedName>
        <fullName evidence="5">DUF4145 domain-containing protein</fullName>
    </recommendedName>
</protein>
<evidence type="ECO:0000313" key="2">
    <source>
        <dbReference type="EMBL" id="QGU87168.1"/>
    </source>
</evidence>
<dbReference type="KEGG" id="erwi:GN242_08060"/>
<keyword evidence="4" id="KW-1185">Reference proteome</keyword>
<proteinExistence type="predicted"/>
<organism evidence="2 3">
    <name type="scientific">Erwinia sorbitola</name>
    <dbReference type="NCBI Taxonomy" id="2681984"/>
    <lineage>
        <taxon>Bacteria</taxon>
        <taxon>Pseudomonadati</taxon>
        <taxon>Pseudomonadota</taxon>
        <taxon>Gammaproteobacteria</taxon>
        <taxon>Enterobacterales</taxon>
        <taxon>Erwiniaceae</taxon>
        <taxon>Erwinia</taxon>
    </lineage>
</organism>
<evidence type="ECO:0000313" key="3">
    <source>
        <dbReference type="Proteomes" id="UP000424752"/>
    </source>
</evidence>
<dbReference type="EMBL" id="CP046509">
    <property type="protein sequence ID" value="QGU87168.1"/>
    <property type="molecule type" value="Genomic_DNA"/>
</dbReference>
<evidence type="ECO:0000313" key="4">
    <source>
        <dbReference type="Proteomes" id="UP000480164"/>
    </source>
</evidence>
<name>A0A6I6EF39_9GAMM</name>
<evidence type="ECO:0000313" key="1">
    <source>
        <dbReference type="EMBL" id="MTD26308.1"/>
    </source>
</evidence>
<dbReference type="Proteomes" id="UP000480164">
    <property type="component" value="Unassembled WGS sequence"/>
</dbReference>
<reference evidence="2 3" key="2">
    <citation type="submission" date="2019-12" db="EMBL/GenBank/DDBJ databases">
        <title>Erwinia sp. nov., isolated from droppings of birds in the Qinghai-Tiebt plateau of China.</title>
        <authorList>
            <person name="Ge Y."/>
        </authorList>
    </citation>
    <scope>NUCLEOTIDE SEQUENCE [LARGE SCALE GENOMIC DNA]</scope>
    <source>
        <strain evidence="2 3">J780</strain>
    </source>
</reference>
<dbReference type="AlphaFoldDB" id="A0A6I6EF39"/>
<gene>
    <name evidence="1" type="ORF">GK011_05020</name>
    <name evidence="2" type="ORF">GN242_08060</name>
</gene>
<accession>A0A6I6EF39</accession>
<sequence>MRIVKEGETRTLLCHNCGKTSATYRMRDVDFSDKRGTVKNILAAVCDRCDEVAAIPAQSNARIKEVFEQSSSSLEVRVPAHYLDILYIATQKIDATLNENFNKVLILWYLHALTNGRYPQQKLKSFLSSDMANAKASRRLSMKITNRQQAELNQLMLGQGMKKTSDVVKAVILKIHQDLVLEQDLSGLPELRNMAAAIA</sequence>
<dbReference type="Proteomes" id="UP000424752">
    <property type="component" value="Chromosome"/>
</dbReference>